<dbReference type="InterPro" id="IPR011990">
    <property type="entry name" value="TPR-like_helical_dom_sf"/>
</dbReference>
<dbReference type="Gene3D" id="1.10.10.10">
    <property type="entry name" value="Winged helix-like DNA-binding domain superfamily/Winged helix DNA-binding domain"/>
    <property type="match status" value="1"/>
</dbReference>
<evidence type="ECO:0000256" key="2">
    <source>
        <dbReference type="PROSITE-ProRule" id="PRU01091"/>
    </source>
</evidence>
<dbReference type="Pfam" id="PF13424">
    <property type="entry name" value="TPR_12"/>
    <property type="match status" value="1"/>
</dbReference>
<dbReference type="InterPro" id="IPR027417">
    <property type="entry name" value="P-loop_NTPase"/>
</dbReference>
<feature type="domain" description="OmpR/PhoB-type" evidence="3">
    <location>
        <begin position="1"/>
        <end position="91"/>
    </location>
</feature>
<dbReference type="GO" id="GO:0003677">
    <property type="term" value="F:DNA binding"/>
    <property type="evidence" value="ECO:0007669"/>
    <property type="project" value="UniProtKB-UniRule"/>
</dbReference>
<evidence type="ECO:0000256" key="1">
    <source>
        <dbReference type="ARBA" id="ARBA00023125"/>
    </source>
</evidence>
<sequence length="838" mass="88671">MRFARYTLDRERRQLLADGQPVPIGGRAFDLLDELVRHAGRTVSTEALRRAVWPDRKVGDNNLRVQITALRKLLGEGVIALHATRGYRFTLPVDAGSEDDGARAAPAPPGNLPAQGSPLCGRDEALAAITEALGGQVRLTLVGPAGIGKTALARAAALARRDAFPDGAWWVELAALTELPQIVARVGALLQIDLPPEGALEALVRVLSERRLLLVLDNAEHLVDAVSAFADALLRHAPRVALLATSRRALRCAGEQLQRIGPLSLPQQPGLAAGRRSGAVAWFEARARRADPGFALTDANVDAVTELCRRLDGVALAIGLAAARLPALGLAGLHERLGDRLRLLTSGATDPRGHPLALSAALDWSFGLLAERERTVLCRLSVFSGSFSAGAAQALAADDTLDAWEVLAALDGLIEHSLLACDPASLQSAGAARHRLHESVRVYARARLDERGETPALQRRLALDLRARLTGPAEAGRAPPDRMAVTLPDADLDDLRAALAWAAEHDPALALGLAVDATPCLRRRAHHHEGRRIALGLLADPRCAAYPQALLGLRLALAALCFEQHALDETLAHAEAALQAARAAAEPDHARLGEAWSWIGVAQQMRGAFAPAEPALRQALVHHRLAGPAQAASLASDLNNLALVMVEQARFDEAQPLFEEALAVNRAIGRDWGVAVTLENLGEAAYARGDAVTARARWEEALPTMRRLAHVYQESLLLGYLALALRRLGEPVAAEAHAQESLRLALSHRLPALAADALVPLAGLALDRGDAMHCAVLLHVAQRQRGAAVAIGPTGVEARALAAASDAALGAAARVAARLQAERLGAEHGLAGAGRPAR</sequence>
<dbReference type="SUPFAM" id="SSF52540">
    <property type="entry name" value="P-loop containing nucleoside triphosphate hydrolases"/>
    <property type="match status" value="1"/>
</dbReference>
<keyword evidence="5" id="KW-1185">Reference proteome</keyword>
<dbReference type="Pfam" id="PF25872">
    <property type="entry name" value="HTH_77"/>
    <property type="match status" value="1"/>
</dbReference>
<name>A0A0K8P7Y8_PISS1</name>
<dbReference type="GO" id="GO:0006355">
    <property type="term" value="P:regulation of DNA-templated transcription"/>
    <property type="evidence" value="ECO:0007669"/>
    <property type="project" value="InterPro"/>
</dbReference>
<keyword evidence="1 2" id="KW-0238">DNA-binding</keyword>
<dbReference type="SUPFAM" id="SSF46894">
    <property type="entry name" value="C-terminal effector domain of the bipartite response regulators"/>
    <property type="match status" value="1"/>
</dbReference>
<protein>
    <recommendedName>
        <fullName evidence="3">OmpR/PhoB-type domain-containing protein</fullName>
    </recommendedName>
</protein>
<dbReference type="AlphaFoldDB" id="A0A0K8P7Y8"/>
<gene>
    <name evidence="4" type="ORF">ISF6_5295</name>
</gene>
<dbReference type="InterPro" id="IPR001867">
    <property type="entry name" value="OmpR/PhoB-type_DNA-bd"/>
</dbReference>
<dbReference type="SMART" id="SM00862">
    <property type="entry name" value="Trans_reg_C"/>
    <property type="match status" value="1"/>
</dbReference>
<accession>A0A0K8P7Y8</accession>
<proteinExistence type="predicted"/>
<dbReference type="EMBL" id="BBYR01000085">
    <property type="protein sequence ID" value="GAP38742.1"/>
    <property type="molecule type" value="Genomic_DNA"/>
</dbReference>
<dbReference type="InterPro" id="IPR016032">
    <property type="entry name" value="Sig_transdc_resp-reg_C-effctor"/>
</dbReference>
<dbReference type="Gene3D" id="3.40.50.300">
    <property type="entry name" value="P-loop containing nucleotide triphosphate hydrolases"/>
    <property type="match status" value="1"/>
</dbReference>
<dbReference type="Pfam" id="PF00486">
    <property type="entry name" value="Trans_reg_C"/>
    <property type="match status" value="1"/>
</dbReference>
<dbReference type="SMART" id="SM00028">
    <property type="entry name" value="TPR"/>
    <property type="match status" value="4"/>
</dbReference>
<dbReference type="InterPro" id="IPR019734">
    <property type="entry name" value="TPR_rpt"/>
</dbReference>
<organism evidence="4 5">
    <name type="scientific">Piscinibacter sakaiensis</name>
    <name type="common">Ideonella sakaiensis</name>
    <dbReference type="NCBI Taxonomy" id="1547922"/>
    <lineage>
        <taxon>Bacteria</taxon>
        <taxon>Pseudomonadati</taxon>
        <taxon>Pseudomonadota</taxon>
        <taxon>Betaproteobacteria</taxon>
        <taxon>Burkholderiales</taxon>
        <taxon>Sphaerotilaceae</taxon>
        <taxon>Piscinibacter</taxon>
    </lineage>
</organism>
<dbReference type="PROSITE" id="PS51755">
    <property type="entry name" value="OMPR_PHOB"/>
    <property type="match status" value="1"/>
</dbReference>
<evidence type="ECO:0000313" key="5">
    <source>
        <dbReference type="Proteomes" id="UP000037660"/>
    </source>
</evidence>
<dbReference type="Gene3D" id="1.25.40.10">
    <property type="entry name" value="Tetratricopeptide repeat domain"/>
    <property type="match status" value="1"/>
</dbReference>
<dbReference type="GO" id="GO:0000160">
    <property type="term" value="P:phosphorelay signal transduction system"/>
    <property type="evidence" value="ECO:0007669"/>
    <property type="project" value="InterPro"/>
</dbReference>
<dbReference type="InterPro" id="IPR036388">
    <property type="entry name" value="WH-like_DNA-bd_sf"/>
</dbReference>
<dbReference type="InterPro" id="IPR058852">
    <property type="entry name" value="HTH_77"/>
</dbReference>
<dbReference type="PANTHER" id="PTHR47691">
    <property type="entry name" value="REGULATOR-RELATED"/>
    <property type="match status" value="1"/>
</dbReference>
<reference evidence="4 5" key="2">
    <citation type="journal article" date="2016" name="Science">
        <title>A bacterium that degrades and assimilates poly(ethylene terephthalate).</title>
        <authorList>
            <person name="Yoshida S."/>
            <person name="Hiraga K."/>
            <person name="Takehana T."/>
            <person name="Taniguchi I."/>
            <person name="Yamaji H."/>
            <person name="Maeda Y."/>
            <person name="Toyohara K."/>
            <person name="Miyamoto K."/>
            <person name="Kimura Y."/>
            <person name="Oda K."/>
        </authorList>
    </citation>
    <scope>NUCLEOTIDE SEQUENCE [LARGE SCALE GENOMIC DNA]</scope>
    <source>
        <strain evidence="5">NBRC 110686 / TISTR 2288 / 201-F6</strain>
    </source>
</reference>
<dbReference type="PANTHER" id="PTHR47691:SF3">
    <property type="entry name" value="HTH-TYPE TRANSCRIPTIONAL REGULATOR RV0890C-RELATED"/>
    <property type="match status" value="1"/>
</dbReference>
<reference evidence="5" key="1">
    <citation type="submission" date="2015-07" db="EMBL/GenBank/DDBJ databases">
        <title>Discovery of a poly(ethylene terephthalate assimilation.</title>
        <authorList>
            <person name="Yoshida S."/>
            <person name="Hiraga K."/>
            <person name="Takehana T."/>
            <person name="Taniguchi I."/>
            <person name="Yamaji H."/>
            <person name="Maeda Y."/>
            <person name="Toyohara K."/>
            <person name="Miyamoto K."/>
            <person name="Kimura Y."/>
            <person name="Oda K."/>
        </authorList>
    </citation>
    <scope>NUCLEOTIDE SEQUENCE [LARGE SCALE GENOMIC DNA]</scope>
    <source>
        <strain evidence="5">NBRC 110686 / TISTR 2288 / 201-F6</strain>
    </source>
</reference>
<dbReference type="Proteomes" id="UP000037660">
    <property type="component" value="Unassembled WGS sequence"/>
</dbReference>
<dbReference type="SUPFAM" id="SSF48452">
    <property type="entry name" value="TPR-like"/>
    <property type="match status" value="1"/>
</dbReference>
<dbReference type="STRING" id="1547922.ISF6_5295"/>
<dbReference type="CDD" id="cd00383">
    <property type="entry name" value="trans_reg_C"/>
    <property type="match status" value="1"/>
</dbReference>
<feature type="DNA-binding region" description="OmpR/PhoB-type" evidence="2">
    <location>
        <begin position="1"/>
        <end position="91"/>
    </location>
</feature>
<comment type="caution">
    <text evidence="4">The sequence shown here is derived from an EMBL/GenBank/DDBJ whole genome shotgun (WGS) entry which is preliminary data.</text>
</comment>
<evidence type="ECO:0000259" key="3">
    <source>
        <dbReference type="PROSITE" id="PS51755"/>
    </source>
</evidence>
<evidence type="ECO:0000313" key="4">
    <source>
        <dbReference type="EMBL" id="GAP38742.1"/>
    </source>
</evidence>